<accession>A0A2T7A161</accession>
<organism evidence="1 2">
    <name type="scientific">Tuber borchii</name>
    <name type="common">White truffle</name>
    <dbReference type="NCBI Taxonomy" id="42251"/>
    <lineage>
        <taxon>Eukaryota</taxon>
        <taxon>Fungi</taxon>
        <taxon>Dikarya</taxon>
        <taxon>Ascomycota</taxon>
        <taxon>Pezizomycotina</taxon>
        <taxon>Pezizomycetes</taxon>
        <taxon>Pezizales</taxon>
        <taxon>Tuberaceae</taxon>
        <taxon>Tuber</taxon>
    </lineage>
</organism>
<name>A0A2T7A161_TUBBO</name>
<evidence type="ECO:0000313" key="1">
    <source>
        <dbReference type="EMBL" id="PUU81468.1"/>
    </source>
</evidence>
<dbReference type="Proteomes" id="UP000244722">
    <property type="component" value="Unassembled WGS sequence"/>
</dbReference>
<protein>
    <submittedName>
        <fullName evidence="1">Uncharacterized protein</fullName>
    </submittedName>
</protein>
<reference evidence="1 2" key="1">
    <citation type="submission" date="2017-04" db="EMBL/GenBank/DDBJ databases">
        <title>Draft genome sequence of Tuber borchii Vittad., a whitish edible truffle.</title>
        <authorList>
            <consortium name="DOE Joint Genome Institute"/>
            <person name="Murat C."/>
            <person name="Kuo A."/>
            <person name="Barry K.W."/>
            <person name="Clum A."/>
            <person name="Dockter R.B."/>
            <person name="Fauchery L."/>
            <person name="Iotti M."/>
            <person name="Kohler A."/>
            <person name="Labutti K."/>
            <person name="Lindquist E.A."/>
            <person name="Lipzen A."/>
            <person name="Ohm R.A."/>
            <person name="Wang M."/>
            <person name="Grigoriev I.V."/>
            <person name="Zambonelli A."/>
            <person name="Martin F.M."/>
        </authorList>
    </citation>
    <scope>NUCLEOTIDE SEQUENCE [LARGE SCALE GENOMIC DNA]</scope>
    <source>
        <strain evidence="1 2">Tbo3840</strain>
    </source>
</reference>
<evidence type="ECO:0000313" key="2">
    <source>
        <dbReference type="Proteomes" id="UP000244722"/>
    </source>
</evidence>
<dbReference type="AlphaFoldDB" id="A0A2T7A161"/>
<dbReference type="EMBL" id="NESQ01000044">
    <property type="protein sequence ID" value="PUU81468.1"/>
    <property type="molecule type" value="Genomic_DNA"/>
</dbReference>
<sequence length="520" mass="57163">MGNSLWVLSSEIFLIEALFERVQRGDRLENGFKKAVWTEIMAGLNAAYVKTLEDKLFSVAQAKSKELSILGALGMRSWSPFMTVFYAIPSVHRQKDNPIRAFSMALQNSGGVRHAITKPFSDSVLHHPIYLQPKGHLHTTISHGATDQIPGALGMRSRSPFMTAFYPIPSVHRQKDIPIRAFSMALQSLLKGESICRIFLDVWKALTLKPDLGGVRHAIMKPFYDGVVRHPICPPPKGRLHTCISHGATEFSEGGVLMADFGGVRYVIMKPFYDGVLHHPICPPPKGHPHTSIFHGATESSERGIPGALGMRSQSPFTTAFYAIPSVHRQKDVSIRAFSMALQSPLKGDHYAGQILRALSMRSQGPFTTAFYAIPSVHRQKDVPIQEFPMVLQNSGGVRDAIMKSFYDGVLHHPICPPPKGHPHTSIFHGATESSEGGPDSGGVRHAITKPFYNGVVRHPICPPPKGRLHTCISHGATDHIPGVLGMRSWSPFMTVFYTIQAVHRQKGVSIEGVSIAQSP</sequence>
<dbReference type="OrthoDB" id="5509661at2759"/>
<keyword evidence="2" id="KW-1185">Reference proteome</keyword>
<gene>
    <name evidence="1" type="ORF">B9Z19DRAFT_1191092</name>
</gene>
<proteinExistence type="predicted"/>
<comment type="caution">
    <text evidence="1">The sequence shown here is derived from an EMBL/GenBank/DDBJ whole genome shotgun (WGS) entry which is preliminary data.</text>
</comment>